<evidence type="ECO:0008006" key="4">
    <source>
        <dbReference type="Google" id="ProtNLM"/>
    </source>
</evidence>
<sequence>MNRLKEKISSGIRSLKDQIENGSNKKSSLQRHAPQNINTPFYFYFFVIFGLSLSPGLTWAQPDLMIGLEAPDTANAGEDIGTSLTLTAINRGDHVAQGTRSSNNGYMIDIFITRKIMPTGYARYDEHYFDGVLLKGGRVSNTDTLPPRQRARYHTSAILPKDIPPGRYQLCARIDPGDKVQEAIEDNNTHCQTLAVNLSLMLIQALPKFEVLLPEHRNQEFRILEREEVHLGPPSVTPETPVGTSDATRTILEDGSIVLTWQDGSKRRLRPDGLVEYVSPDGTIMSPIAIQVQGADLPELPEALDDWGSGLANDLLAILRNILTDAEFEAYQQTEADKGYYERINWRLRSIQFLTALEDNI</sequence>
<proteinExistence type="predicted"/>
<feature type="transmembrane region" description="Helical" evidence="1">
    <location>
        <begin position="41"/>
        <end position="60"/>
    </location>
</feature>
<organism evidence="2 3">
    <name type="scientific">Marinobacter flavimaris</name>
    <dbReference type="NCBI Taxonomy" id="262076"/>
    <lineage>
        <taxon>Bacteria</taxon>
        <taxon>Pseudomonadati</taxon>
        <taxon>Pseudomonadota</taxon>
        <taxon>Gammaproteobacteria</taxon>
        <taxon>Pseudomonadales</taxon>
        <taxon>Marinobacteraceae</taxon>
        <taxon>Marinobacter</taxon>
    </lineage>
</organism>
<protein>
    <recommendedName>
        <fullName evidence="4">CARDB domain-containing protein</fullName>
    </recommendedName>
</protein>
<keyword evidence="3" id="KW-1185">Reference proteome</keyword>
<keyword evidence="1" id="KW-0472">Membrane</keyword>
<dbReference type="InterPro" id="IPR013783">
    <property type="entry name" value="Ig-like_fold"/>
</dbReference>
<accession>A0A3D8H2G4</accession>
<keyword evidence="1" id="KW-0812">Transmembrane</keyword>
<comment type="caution">
    <text evidence="2">The sequence shown here is derived from an EMBL/GenBank/DDBJ whole genome shotgun (WGS) entry which is preliminary data.</text>
</comment>
<reference evidence="2 3" key="1">
    <citation type="submission" date="2018-08" db="EMBL/GenBank/DDBJ databases">
        <title>Genome sequence of Marinobacter flavimaris KCTC 12185.</title>
        <authorList>
            <person name="Chun J."/>
            <person name="Kim B.-Y."/>
            <person name="Choi S.-B."/>
            <person name="Kwak M.-J."/>
        </authorList>
    </citation>
    <scope>NUCLEOTIDE SEQUENCE [LARGE SCALE GENOMIC DNA]</scope>
    <source>
        <strain evidence="2 3">KCTC 12185</strain>
    </source>
</reference>
<dbReference type="Gene3D" id="2.60.40.10">
    <property type="entry name" value="Immunoglobulins"/>
    <property type="match status" value="1"/>
</dbReference>
<evidence type="ECO:0000313" key="3">
    <source>
        <dbReference type="Proteomes" id="UP000256431"/>
    </source>
</evidence>
<dbReference type="Proteomes" id="UP000256431">
    <property type="component" value="Unassembled WGS sequence"/>
</dbReference>
<name>A0A3D8H2G4_9GAMM</name>
<dbReference type="EMBL" id="QRDH01000004">
    <property type="protein sequence ID" value="RDU40900.1"/>
    <property type="molecule type" value="Genomic_DNA"/>
</dbReference>
<keyword evidence="1" id="KW-1133">Transmembrane helix</keyword>
<evidence type="ECO:0000256" key="1">
    <source>
        <dbReference type="SAM" id="Phobius"/>
    </source>
</evidence>
<gene>
    <name evidence="2" type="ORF">DXI23_10195</name>
</gene>
<evidence type="ECO:0000313" key="2">
    <source>
        <dbReference type="EMBL" id="RDU40900.1"/>
    </source>
</evidence>
<dbReference type="AlphaFoldDB" id="A0A3D8H2G4"/>